<dbReference type="GeneID" id="103121255"/>
<name>A0ABM3WWK9_ERIEU</name>
<dbReference type="InterPro" id="IPR055387">
    <property type="entry name" value="FANCA_arcN"/>
</dbReference>
<dbReference type="InterPro" id="IPR055277">
    <property type="entry name" value="Fanconi_A_C"/>
</dbReference>
<sequence>MGVHVWPQPMEKQRGPQPMGRQRGSGAVLGMSDPEAPEVPSEPGSQNPRRTWAQLLAGRVKRQKCDPEREQKLRQSAVCLLRSHLNLNDLLLEVEDIPHKKLHLSPLIDGDSSETDTYLSNSFIGSALQDQASQLGVPVPILSSQMVANRFVQICEGDPGPSHKVLLSSEQRKKLSSLLELTHYLLTRGMFSRLAFCQELWKVQNSLLFEAIWHLHVKNIVNFQELLESHSNMQGVVAWLLRNLHLLCEQTEESCKNSDIAKNTLSDLVQMFILRGFQKTSDLRRNVESKQMPQIAMAVLQGMLTFALEALTTSVQEGSSTYKVVASWFSMFSSHTYRAVIATESPKRFFNQTLIQVLTYKPVLKVSDAIQMQRDWSFVKAHPLLTSLYRRLFVILSPEELVDLLQEVLGTQEVNWAHVLSCVSTMVVCLPEAQQLVHGALWCGNPKMYWVARRLAHAFENCDLDSLVIAFLVVRQAALEGPAMFLPYSVWFKNNFGNYHSYHSGSKKALVFLLKFLTDLMPYEAPRYLQVHLLHPPLVPGKYRSLLMDYITLAKTRLSDLKVPVETMGLYENLSSTEDVKQPQNQAPQDVEKAITVFEHTGKIPLAVLEASIFRRPYYVSHFLPALLTPRALPHVPDSRMAFIEALKRADKIPPSLYSTYCQTCSVIAHKKPETPGSKSEEPLGPLRAALEELRALMTDLTRHDVVSAQMALIYERLNIALGHSKDGDYTEVSRIELNVLAPELEPQEQMVVDLLLMAFCQNLMTASRFAPPDRQGTWAACFVATMCGHMLLPAILTRLCQLIHHQGPGLSASHVLGLAALAVHLSGSQSALPEVQVGSPTRSLTIPEFLNSLLTCATKDSSLFCLKFCTAAISYSWCKFSSQSRDVLHRCLSPGLIKKFQFLVFRLFSEARDPLFREDTAVLPWQSLCWPSEDWQRAALCLWKQQAFQELLKEKDYHLTYRDWLQLEIEIRPEVDSLSHTERRDFHQWAIYEHFLPASSAAGGCEGNLEVACMVIVDVLINFCQSSRNYCHQENLHLVLSDCTGNRDILCRLQEMAADLERVPGTPQDSSLSQGHFLLRTFHRRLQTLSNGWDEAARLQRQQELLIYKWILLSLPPTLLISNTPAEQPAALDCTGFFHLVNAELRNFCFHGGTLTHDITAHFFRGILSACIQSRDPSPTIDLTLVACQTECPLLLTSALLWWPRLEAELSCRWRRHSLSPLPQQLQRLQEAQHFARSFLCSDTAHAPPGPAWVSAAALHFMIQQAWEDNVPSQLGKLQHQGEQLLVFLFFFSLISLLSSHLTPKAAGSQKALGICAEILRCLEKRKIPWLGLFQLTDKDGGLGRILLRLVPDQYIRLLPFAFYSLLPYFNHDILVRESTFLHVAVDMYLKLTCLFVAGETGAVSVVVGKSQNQDDPVGLMMKARLFLLNTIPQCPQKSFSNMEELLAANADCDPEVKAALQHRQQVQADTDLDWEPRLF</sequence>
<feature type="domain" description="Fanconi anaemia group A protein C-terminal" evidence="2">
    <location>
        <begin position="1255"/>
        <end position="1457"/>
    </location>
</feature>
<dbReference type="Proteomes" id="UP001652624">
    <property type="component" value="Chromosome 2"/>
</dbReference>
<gene>
    <name evidence="7" type="primary">FANCA</name>
</gene>
<keyword evidence="6" id="KW-1185">Reference proteome</keyword>
<dbReference type="PANTHER" id="PTHR12047">
    <property type="entry name" value="FANCONI ANEMIA GROUP A PROTEIN"/>
    <property type="match status" value="1"/>
</dbReference>
<dbReference type="Pfam" id="PF24781">
    <property type="entry name" value="FANCA_helical"/>
    <property type="match status" value="1"/>
</dbReference>
<feature type="domain" description="Fanconi anaemia group A protein arcN subdomain" evidence="5">
    <location>
        <begin position="682"/>
        <end position="913"/>
    </location>
</feature>
<organism evidence="6 7">
    <name type="scientific">Erinaceus europaeus</name>
    <name type="common">Western European hedgehog</name>
    <dbReference type="NCBI Taxonomy" id="9365"/>
    <lineage>
        <taxon>Eukaryota</taxon>
        <taxon>Metazoa</taxon>
        <taxon>Chordata</taxon>
        <taxon>Craniata</taxon>
        <taxon>Vertebrata</taxon>
        <taxon>Euteleostomi</taxon>
        <taxon>Mammalia</taxon>
        <taxon>Eutheria</taxon>
        <taxon>Laurasiatheria</taxon>
        <taxon>Eulipotyphla</taxon>
        <taxon>Erinaceidae</taxon>
        <taxon>Erinaceinae</taxon>
        <taxon>Erinaceus</taxon>
    </lineage>
</organism>
<dbReference type="RefSeq" id="XP_060040954.1">
    <property type="nucleotide sequence ID" value="XM_060184971.1"/>
</dbReference>
<dbReference type="PANTHER" id="PTHR12047:SF2">
    <property type="entry name" value="FANCONI ANEMIA GROUP A PROTEIN"/>
    <property type="match status" value="1"/>
</dbReference>
<evidence type="ECO:0000313" key="7">
    <source>
        <dbReference type="RefSeq" id="XP_060040954.1"/>
    </source>
</evidence>
<evidence type="ECO:0000256" key="1">
    <source>
        <dbReference type="SAM" id="MobiDB-lite"/>
    </source>
</evidence>
<dbReference type="Pfam" id="PF15865">
    <property type="entry name" value="Fanconi_A_N"/>
    <property type="match status" value="1"/>
</dbReference>
<evidence type="ECO:0000259" key="4">
    <source>
        <dbReference type="Pfam" id="PF24781"/>
    </source>
</evidence>
<feature type="domain" description="Fanconi anaemia group A protein helical" evidence="4">
    <location>
        <begin position="584"/>
        <end position="665"/>
    </location>
</feature>
<dbReference type="InterPro" id="IPR055386">
    <property type="entry name" value="FANCA_helical"/>
</dbReference>
<feature type="region of interest" description="Disordered" evidence="1">
    <location>
        <begin position="1"/>
        <end position="49"/>
    </location>
</feature>
<evidence type="ECO:0000313" key="6">
    <source>
        <dbReference type="Proteomes" id="UP001652624"/>
    </source>
</evidence>
<dbReference type="Pfam" id="PF24783">
    <property type="entry name" value="FANCA_arcN"/>
    <property type="match status" value="1"/>
</dbReference>
<dbReference type="Pfam" id="PF03511">
    <property type="entry name" value="FANCA_CTD"/>
    <property type="match status" value="1"/>
</dbReference>
<evidence type="ECO:0000259" key="2">
    <source>
        <dbReference type="Pfam" id="PF03511"/>
    </source>
</evidence>
<dbReference type="InterPro" id="IPR003516">
    <property type="entry name" value="FANCA"/>
</dbReference>
<dbReference type="PRINTS" id="PR00826">
    <property type="entry name" value="FANCONIAGENE"/>
</dbReference>
<proteinExistence type="predicted"/>
<feature type="domain" description="Fanconi anaemia group A protein N-terminal" evidence="3">
    <location>
        <begin position="200"/>
        <end position="563"/>
    </location>
</feature>
<evidence type="ECO:0000259" key="5">
    <source>
        <dbReference type="Pfam" id="PF24783"/>
    </source>
</evidence>
<evidence type="ECO:0000259" key="3">
    <source>
        <dbReference type="Pfam" id="PF15865"/>
    </source>
</evidence>
<reference evidence="6" key="1">
    <citation type="submission" date="2025-05" db="UniProtKB">
        <authorList>
            <consortium name="RefSeq"/>
        </authorList>
    </citation>
    <scope>NUCLEOTIDE SEQUENCE [LARGE SCALE GENOMIC DNA]</scope>
</reference>
<protein>
    <submittedName>
        <fullName evidence="7">Fanconi anemia group A protein isoform X1</fullName>
    </submittedName>
</protein>
<dbReference type="InterPro" id="IPR031729">
    <property type="entry name" value="Fanconi_A_N"/>
</dbReference>
<accession>A0ABM3WWK9</accession>
<reference evidence="7" key="2">
    <citation type="submission" date="2025-08" db="UniProtKB">
        <authorList>
            <consortium name="RefSeq"/>
        </authorList>
    </citation>
    <scope>IDENTIFICATION</scope>
</reference>